<dbReference type="InterPro" id="IPR041700">
    <property type="entry name" value="OMP_b-brl_3"/>
</dbReference>
<gene>
    <name evidence="4" type="ORF">DWB62_000605</name>
    <name evidence="3" type="ORF">GNY23_00605</name>
</gene>
<proteinExistence type="predicted"/>
<dbReference type="Proteomes" id="UP000462449">
    <property type="component" value="Unassembled WGS sequence"/>
</dbReference>
<keyword evidence="1" id="KW-0732">Signal</keyword>
<evidence type="ECO:0000259" key="2">
    <source>
        <dbReference type="Pfam" id="PF14905"/>
    </source>
</evidence>
<name>A0A7M4D0Y9_9BACT</name>
<accession>A0A7M4D0Y9</accession>
<evidence type="ECO:0000313" key="5">
    <source>
        <dbReference type="Proteomes" id="UP000285951"/>
    </source>
</evidence>
<dbReference type="EMBL" id="QTZN02000001">
    <property type="protein sequence ID" value="MVB05523.1"/>
    <property type="molecule type" value="Genomic_DNA"/>
</dbReference>
<reference evidence="3 6" key="2">
    <citation type="submission" date="2019-12" db="EMBL/GenBank/DDBJ databases">
        <title>Draft genome sequence of Labilibaculum sp. strain 44 isolated from deep waters of Black Sea.</title>
        <authorList>
            <person name="Yadav S."/>
            <person name="Villanueva L."/>
        </authorList>
    </citation>
    <scope>NUCLEOTIDE SEQUENCE [LARGE SCALE GENOMIC DNA]</scope>
    <source>
        <strain evidence="3 6">44</strain>
    </source>
</reference>
<dbReference type="Pfam" id="PF14905">
    <property type="entry name" value="OMP_b-brl_3"/>
    <property type="match status" value="1"/>
</dbReference>
<dbReference type="EMBL" id="WOTW01000001">
    <property type="protein sequence ID" value="MUP36318.1"/>
    <property type="molecule type" value="Genomic_DNA"/>
</dbReference>
<protein>
    <submittedName>
        <fullName evidence="3">Outer membrane beta-barrel protein</fullName>
    </submittedName>
</protein>
<reference evidence="4 5" key="1">
    <citation type="submission" date="2019-11" db="EMBL/GenBank/DDBJ databases">
        <title>Draft genome sequence of Labilibaculum sp. strain SYP isolated from Black Sea.</title>
        <authorList>
            <person name="Yadav S."/>
            <person name="Villanueva L."/>
        </authorList>
    </citation>
    <scope>NUCLEOTIDE SEQUENCE [LARGE SCALE GENOMIC DNA]</scope>
    <source>
        <strain evidence="4 5">44</strain>
    </source>
</reference>
<evidence type="ECO:0000256" key="1">
    <source>
        <dbReference type="SAM" id="SignalP"/>
    </source>
</evidence>
<dbReference type="SUPFAM" id="SSF56935">
    <property type="entry name" value="Porins"/>
    <property type="match status" value="1"/>
</dbReference>
<evidence type="ECO:0000313" key="6">
    <source>
        <dbReference type="Proteomes" id="UP000462449"/>
    </source>
</evidence>
<dbReference type="RefSeq" id="WP_156194300.1">
    <property type="nucleotide sequence ID" value="NZ_QTZN02000001.1"/>
</dbReference>
<keyword evidence="5" id="KW-1185">Reference proteome</keyword>
<feature type="signal peptide" evidence="1">
    <location>
        <begin position="1"/>
        <end position="18"/>
    </location>
</feature>
<dbReference type="AlphaFoldDB" id="A0A7M4D0Y9"/>
<feature type="domain" description="Outer membrane protein beta-barrel" evidence="2">
    <location>
        <begin position="403"/>
        <end position="761"/>
    </location>
</feature>
<organism evidence="3 6">
    <name type="scientific">Labilibaculum euxinus</name>
    <dbReference type="NCBI Taxonomy" id="2686357"/>
    <lineage>
        <taxon>Bacteria</taxon>
        <taxon>Pseudomonadati</taxon>
        <taxon>Bacteroidota</taxon>
        <taxon>Bacteroidia</taxon>
        <taxon>Marinilabiliales</taxon>
        <taxon>Marinifilaceae</taxon>
        <taxon>Labilibaculum</taxon>
    </lineage>
</organism>
<evidence type="ECO:0000313" key="3">
    <source>
        <dbReference type="EMBL" id="MUP36318.1"/>
    </source>
</evidence>
<feature type="chain" id="PRO_5029676179" evidence="1">
    <location>
        <begin position="19"/>
        <end position="786"/>
    </location>
</feature>
<dbReference type="OrthoDB" id="1014825at2"/>
<sequence>MNKLILTFLLLSCFSSFGQTKYKNKVINLNNDDVFGAVATVTDINQHIFYQTVTDGSGCFEIEIPTNIAMDSLQLLISHLAYKTKKCKLSSVLRDSIITLEIDSKQVDDILIVGKKPLYTLENGKTVVNVSEVKFQPSDKSTDILSKLPFVDINSEESIKYENKTAIVIIDGVEQRIEGKALIATLKSIPADQIDKVVLSGNSLGKYNSSKSVIEIYTKSSFENGYYANIDLTGERYSDNKYGASNMFSMFGRYNKIQANFSLQYRPNSRVHSENLDSTIYNPTTIISRNTEWEKAQDVYQGNLSLAYSFDNGDVLNFTANTYNNSGKSNQDMNVGEYGSKFSFYRQKSNYELRDHLYTGLLQFSSNDTLPFHYTIVFDLVAGGENKEGKAEKEEFGGDFLSYFQSKNTMDGTQYTGRFDMTYEVNRVFEINSGIKYINGNINETSYSDTNVIPSTKFKGKEVNAEFYANGQARLSSKLFLGAGIRAELLDYHFNITSGEEILTNSYWTWFPSLKMTYKARGFSSILSIEKSVERPDYYDMLPGISYIDDYSYSVGNTQLQPTTYWSVNSKNTILGFISLWLGYENYKNAIEDVVYQEKGSSVFSVKNLSDLTMWYGRIDVPFTFAKNKLGGYLTAVTVFQNYTNPKNGLFVWDENRNEIHYKWFKGELWWDISERFNVSSQIHYRPKKKTLQYDISQDRIRLNLAAKFALLKNKQLNLTFSAVDITNSYDENKVYYYNNLKQYEMSNNLALPKYSLGINWKFNRGNDVKKKKYSSEKANTSRFNK</sequence>
<evidence type="ECO:0000313" key="4">
    <source>
        <dbReference type="EMBL" id="MVB05523.1"/>
    </source>
</evidence>
<dbReference type="Proteomes" id="UP000285951">
    <property type="component" value="Unassembled WGS sequence"/>
</dbReference>
<comment type="caution">
    <text evidence="3">The sequence shown here is derived from an EMBL/GenBank/DDBJ whole genome shotgun (WGS) entry which is preliminary data.</text>
</comment>